<evidence type="ECO:0000259" key="15">
    <source>
        <dbReference type="Pfam" id="PF18075"/>
    </source>
</evidence>
<keyword evidence="8 13" id="KW-0812">Transmembrane</keyword>
<comment type="caution">
    <text evidence="16">The sequence shown here is derived from an EMBL/GenBank/DDBJ whole genome shotgun (WGS) entry which is preliminary data.</text>
</comment>
<feature type="compositionally biased region" description="Low complexity" evidence="12">
    <location>
        <begin position="52"/>
        <end position="63"/>
    </location>
</feature>
<evidence type="ECO:0000256" key="8">
    <source>
        <dbReference type="ARBA" id="ARBA00022692"/>
    </source>
</evidence>
<organism evidence="16 17">
    <name type="scientific">Litoribacillus peritrichatus</name>
    <dbReference type="NCBI Taxonomy" id="718191"/>
    <lineage>
        <taxon>Bacteria</taxon>
        <taxon>Pseudomonadati</taxon>
        <taxon>Pseudomonadota</taxon>
        <taxon>Gammaproteobacteria</taxon>
        <taxon>Oceanospirillales</taxon>
        <taxon>Oceanospirillaceae</taxon>
        <taxon>Litoribacillus</taxon>
    </lineage>
</organism>
<sequence length="364" mass="39668">MIRDSKPKQPSPKSGAVRKGATLKGGSQPRKATKNATSEKTKRPKKPKQKSLKSANASNASGLLKHHRDCIQSSLTRIRLTKLASLMTSSLVAVSLTLPMLLLLVVSNLQVLSAGWQNQLSVSVYLDVGLSDASVAGVEREIQQMPGVSSQELITPDQGLADFKSFAGSDLLSLFDQNPLPAVIEVVPLAEHLENPQFALNQLALKLKAIDGVEDVAVDLQWVERLLNYVSLAERFAWLVGFLLALAAVLAISNSIRLEIENRRQEIVVIKLVGGTDSFIRLPFLYSGFWYGVLGAVIASVCLILISVWLSPIVSDLLFLYSSDIDVVYFGFSDLLGLFSFSVLISVLGAWLAVYRHLGEIEPE</sequence>
<dbReference type="PANTHER" id="PTHR47755:SF1">
    <property type="entry name" value="CELL DIVISION PROTEIN FTSX"/>
    <property type="match status" value="1"/>
</dbReference>
<evidence type="ECO:0000259" key="14">
    <source>
        <dbReference type="Pfam" id="PF02687"/>
    </source>
</evidence>
<accession>A0ABP7MNA8</accession>
<evidence type="ECO:0000256" key="2">
    <source>
        <dbReference type="ARBA" id="ARBA00007379"/>
    </source>
</evidence>
<feature type="transmembrane region" description="Helical" evidence="13">
    <location>
        <begin position="289"/>
        <end position="310"/>
    </location>
</feature>
<feature type="transmembrane region" description="Helical" evidence="13">
    <location>
        <begin position="236"/>
        <end position="256"/>
    </location>
</feature>
<reference evidence="17" key="1">
    <citation type="journal article" date="2019" name="Int. J. Syst. Evol. Microbiol.">
        <title>The Global Catalogue of Microorganisms (GCM) 10K type strain sequencing project: providing services to taxonomists for standard genome sequencing and annotation.</title>
        <authorList>
            <consortium name="The Broad Institute Genomics Platform"/>
            <consortium name="The Broad Institute Genome Sequencing Center for Infectious Disease"/>
            <person name="Wu L."/>
            <person name="Ma J."/>
        </authorList>
    </citation>
    <scope>NUCLEOTIDE SEQUENCE [LARGE SCALE GENOMIC DNA]</scope>
    <source>
        <strain evidence="17">JCM 17551</strain>
    </source>
</reference>
<keyword evidence="9 13" id="KW-1133">Transmembrane helix</keyword>
<dbReference type="PANTHER" id="PTHR47755">
    <property type="entry name" value="CELL DIVISION PROTEIN FTSX"/>
    <property type="match status" value="1"/>
</dbReference>
<evidence type="ECO:0000256" key="10">
    <source>
        <dbReference type="ARBA" id="ARBA00023136"/>
    </source>
</evidence>
<comment type="similarity">
    <text evidence="2">Belongs to the ABC-4 integral membrane protein family. FtsX subfamily.</text>
</comment>
<dbReference type="EMBL" id="BAABBN010000007">
    <property type="protein sequence ID" value="GAA3926871.1"/>
    <property type="molecule type" value="Genomic_DNA"/>
</dbReference>
<keyword evidence="5" id="KW-1003">Cell membrane</keyword>
<evidence type="ECO:0000256" key="6">
    <source>
        <dbReference type="ARBA" id="ARBA00022519"/>
    </source>
</evidence>
<evidence type="ECO:0000256" key="9">
    <source>
        <dbReference type="ARBA" id="ARBA00022989"/>
    </source>
</evidence>
<gene>
    <name evidence="16" type="primary">ftsX</name>
    <name evidence="16" type="ORF">GCM10022277_23760</name>
</gene>
<evidence type="ECO:0000256" key="12">
    <source>
        <dbReference type="SAM" id="MobiDB-lite"/>
    </source>
</evidence>
<dbReference type="Pfam" id="PF02687">
    <property type="entry name" value="FtsX"/>
    <property type="match status" value="1"/>
</dbReference>
<protein>
    <recommendedName>
        <fullName evidence="4">Cell division protein FtsX</fullName>
    </recommendedName>
</protein>
<feature type="domain" description="FtsX extracellular" evidence="15">
    <location>
        <begin position="121"/>
        <end position="216"/>
    </location>
</feature>
<feature type="domain" description="ABC3 transporter permease C-terminal" evidence="14">
    <location>
        <begin position="239"/>
        <end position="356"/>
    </location>
</feature>
<feature type="region of interest" description="Disordered" evidence="12">
    <location>
        <begin position="1"/>
        <end position="63"/>
    </location>
</feature>
<keyword evidence="11" id="KW-0131">Cell cycle</keyword>
<proteinExistence type="inferred from homology"/>
<keyword evidence="6" id="KW-0997">Cell inner membrane</keyword>
<comment type="subunit">
    <text evidence="3">Forms a membrane-associated complex with FtsE.</text>
</comment>
<dbReference type="InterPro" id="IPR004513">
    <property type="entry name" value="FtsX"/>
</dbReference>
<comment type="subcellular location">
    <subcellularLocation>
        <location evidence="1">Cell inner membrane</location>
        <topology evidence="1">Multi-pass membrane protein</topology>
    </subcellularLocation>
</comment>
<keyword evidence="10 13" id="KW-0472">Membrane</keyword>
<feature type="transmembrane region" description="Helical" evidence="13">
    <location>
        <begin position="330"/>
        <end position="354"/>
    </location>
</feature>
<dbReference type="Gene3D" id="3.30.70.3040">
    <property type="match status" value="1"/>
</dbReference>
<dbReference type="InterPro" id="IPR040690">
    <property type="entry name" value="FtsX_ECD"/>
</dbReference>
<evidence type="ECO:0000256" key="13">
    <source>
        <dbReference type="SAM" id="Phobius"/>
    </source>
</evidence>
<evidence type="ECO:0000256" key="5">
    <source>
        <dbReference type="ARBA" id="ARBA00022475"/>
    </source>
</evidence>
<evidence type="ECO:0000313" key="17">
    <source>
        <dbReference type="Proteomes" id="UP001501565"/>
    </source>
</evidence>
<evidence type="ECO:0000256" key="3">
    <source>
        <dbReference type="ARBA" id="ARBA00011160"/>
    </source>
</evidence>
<dbReference type="RefSeq" id="WP_344798750.1">
    <property type="nucleotide sequence ID" value="NZ_BAABBN010000007.1"/>
</dbReference>
<evidence type="ECO:0000256" key="7">
    <source>
        <dbReference type="ARBA" id="ARBA00022618"/>
    </source>
</evidence>
<evidence type="ECO:0000256" key="4">
    <source>
        <dbReference type="ARBA" id="ARBA00021907"/>
    </source>
</evidence>
<evidence type="ECO:0000313" key="16">
    <source>
        <dbReference type="EMBL" id="GAA3926871.1"/>
    </source>
</evidence>
<dbReference type="InterPro" id="IPR003838">
    <property type="entry name" value="ABC3_permease_C"/>
</dbReference>
<dbReference type="NCBIfam" id="TIGR00439">
    <property type="entry name" value="FtsX_Gneg"/>
    <property type="match status" value="1"/>
</dbReference>
<evidence type="ECO:0000256" key="11">
    <source>
        <dbReference type="ARBA" id="ARBA00023306"/>
    </source>
</evidence>
<feature type="compositionally biased region" description="Basic residues" evidence="12">
    <location>
        <begin position="42"/>
        <end position="51"/>
    </location>
</feature>
<feature type="transmembrane region" description="Helical" evidence="13">
    <location>
        <begin position="83"/>
        <end position="106"/>
    </location>
</feature>
<dbReference type="Proteomes" id="UP001501565">
    <property type="component" value="Unassembled WGS sequence"/>
</dbReference>
<keyword evidence="17" id="KW-1185">Reference proteome</keyword>
<dbReference type="Pfam" id="PF18075">
    <property type="entry name" value="FtsX_ECD"/>
    <property type="match status" value="1"/>
</dbReference>
<keyword evidence="7" id="KW-0132">Cell division</keyword>
<dbReference type="InterPro" id="IPR047590">
    <property type="entry name" value="FtsX_proteobact-type"/>
</dbReference>
<evidence type="ECO:0000256" key="1">
    <source>
        <dbReference type="ARBA" id="ARBA00004429"/>
    </source>
</evidence>
<name>A0ABP7MNA8_9GAMM</name>